<dbReference type="EMBL" id="ASRH01000002">
    <property type="protein sequence ID" value="EWG07729.1"/>
    <property type="molecule type" value="Genomic_DNA"/>
</dbReference>
<dbReference type="GO" id="GO:0008299">
    <property type="term" value="P:isoprenoid biosynthetic process"/>
    <property type="evidence" value="ECO:0007669"/>
    <property type="project" value="TreeGrafter"/>
</dbReference>
<dbReference type="GO" id="GO:0015936">
    <property type="term" value="P:coenzyme A metabolic process"/>
    <property type="evidence" value="ECO:0007669"/>
    <property type="project" value="InterPro"/>
</dbReference>
<dbReference type="Pfam" id="PF00368">
    <property type="entry name" value="HMG-CoA_red"/>
    <property type="match status" value="1"/>
</dbReference>
<dbReference type="PANTHER" id="PTHR10572:SF24">
    <property type="entry name" value="3-HYDROXY-3-METHYLGLUTARYL-COENZYME A REDUCTASE"/>
    <property type="match status" value="1"/>
</dbReference>
<protein>
    <submittedName>
        <fullName evidence="1">3-hydroxy-3-methylglutaryl-CoA reductase</fullName>
    </submittedName>
</protein>
<accession>W7L7T0</accession>
<keyword evidence="2" id="KW-1185">Reference proteome</keyword>
<comment type="caution">
    <text evidence="1">The sequence shown here is derived from an EMBL/GenBank/DDBJ whole genome shotgun (WGS) entry which is preliminary data.</text>
</comment>
<name>W7L7T0_9CREN</name>
<dbReference type="InterPro" id="IPR023282">
    <property type="entry name" value="HMG_CoA_Rdtase_N"/>
</dbReference>
<dbReference type="InterPro" id="IPR009029">
    <property type="entry name" value="HMG_CoA_Rdtase_sub-bd_dom_sf"/>
</dbReference>
<dbReference type="InterPro" id="IPR002202">
    <property type="entry name" value="HMG_CoA_Rdtase"/>
</dbReference>
<evidence type="ECO:0000313" key="2">
    <source>
        <dbReference type="Proteomes" id="UP000054284"/>
    </source>
</evidence>
<sequence length="99" mass="10737">MSQIDEIVEKVVKGEISLHEVDNYLEANAAMVARRLALERMTGAKLPSIGSTIIDYAEVKGRNAENVIGGVQVPLGVAGPVRINGDYAKGDFFRPIGYY</sequence>
<organism evidence="1 2">
    <name type="scientific">Candidatus Aramenus sulfurataquae</name>
    <dbReference type="NCBI Taxonomy" id="1326980"/>
    <lineage>
        <taxon>Archaea</taxon>
        <taxon>Thermoproteota</taxon>
        <taxon>Thermoprotei</taxon>
        <taxon>Sulfolobales</taxon>
        <taxon>Sulfolobaceae</taxon>
        <taxon>Candidatus Aramenus</taxon>
    </lineage>
</organism>
<reference evidence="1 2" key="1">
    <citation type="journal article" date="2014" name="Genome Announc.">
        <title>Draft Genome Sequence of the Sulfolobales Archaeon AZ1, Obtained through Metagenomic Analysis of a Mexican Hot Spring.</title>
        <authorList>
            <person name="Servin-Garciduenas L.E."/>
            <person name="Martinez-Romero E."/>
        </authorList>
    </citation>
    <scope>NUCLEOTIDE SEQUENCE [LARGE SCALE GENOMIC DNA]</scope>
    <source>
        <strain evidence="1">AZ1-illumnia</strain>
    </source>
</reference>
<evidence type="ECO:0000313" key="1">
    <source>
        <dbReference type="EMBL" id="EWG07729.1"/>
    </source>
</evidence>
<gene>
    <name evidence="1" type="ORF">ASUL_01759</name>
</gene>
<dbReference type="PATRIC" id="fig|1326980.6.peg.341"/>
<dbReference type="Proteomes" id="UP000054284">
    <property type="component" value="Unassembled WGS sequence"/>
</dbReference>
<dbReference type="SUPFAM" id="SSF56542">
    <property type="entry name" value="Substrate-binding domain of HMG-CoA reductase"/>
    <property type="match status" value="1"/>
</dbReference>
<proteinExistence type="predicted"/>
<dbReference type="Gene3D" id="1.10.3270.10">
    <property type="entry name" value="HMGR, N-terminal domain"/>
    <property type="match status" value="1"/>
</dbReference>
<dbReference type="AlphaFoldDB" id="W7L7T0"/>
<dbReference type="PANTHER" id="PTHR10572">
    <property type="entry name" value="3-HYDROXY-3-METHYLGLUTARYL-COENZYME A REDUCTASE"/>
    <property type="match status" value="1"/>
</dbReference>
<dbReference type="GO" id="GO:0004420">
    <property type="term" value="F:hydroxymethylglutaryl-CoA reductase (NADPH) activity"/>
    <property type="evidence" value="ECO:0007669"/>
    <property type="project" value="InterPro"/>
</dbReference>
<dbReference type="GO" id="GO:0016126">
    <property type="term" value="P:sterol biosynthetic process"/>
    <property type="evidence" value="ECO:0007669"/>
    <property type="project" value="TreeGrafter"/>
</dbReference>
<dbReference type="PROSITE" id="PS50065">
    <property type="entry name" value="HMG_COA_REDUCTASE_4"/>
    <property type="match status" value="1"/>
</dbReference>